<evidence type="ECO:0000313" key="2">
    <source>
        <dbReference type="Proteomes" id="UP001054884"/>
    </source>
</evidence>
<protein>
    <submittedName>
        <fullName evidence="1">Uncharacterized protein</fullName>
    </submittedName>
</protein>
<organism evidence="1 2">
    <name type="scientific">Lactobacillus delbrueckii</name>
    <dbReference type="NCBI Taxonomy" id="1584"/>
    <lineage>
        <taxon>Bacteria</taxon>
        <taxon>Bacillati</taxon>
        <taxon>Bacillota</taxon>
        <taxon>Bacilli</taxon>
        <taxon>Lactobacillales</taxon>
        <taxon>Lactobacillaceae</taxon>
        <taxon>Lactobacillus</taxon>
    </lineage>
</organism>
<proteinExistence type="predicted"/>
<evidence type="ECO:0000313" key="1">
    <source>
        <dbReference type="EMBL" id="GHN33318.1"/>
    </source>
</evidence>
<reference evidence="1 2" key="1">
    <citation type="journal article" date="2022" name="J. Dairy Sci.">
        <title>Genetic diversity of Lactobacillus delbrueckii isolated from raw milk in Hokkaido, Japan.</title>
        <authorList>
            <person name="Tsuchihashi H."/>
            <person name="Ichikawa A."/>
            <person name="Takeda M."/>
            <person name="Koizumi A."/>
            <person name="Mizoguchi C."/>
            <person name="Ishida T."/>
            <person name="Kimura K."/>
        </authorList>
    </citation>
    <scope>NUCLEOTIDE SEQUENCE [LARGE SCALE GENOMIC DNA]</scope>
    <source>
        <strain evidence="1 2">ME-791</strain>
    </source>
</reference>
<dbReference type="EMBL" id="BNHY01000005">
    <property type="protein sequence ID" value="GHN33318.1"/>
    <property type="molecule type" value="Genomic_DNA"/>
</dbReference>
<gene>
    <name evidence="1" type="ORF">ME791_04700</name>
</gene>
<sequence length="87" mass="9303">MSEDINTDIFLIAVITGIPTSQQGVTALTSAGTEAPLLQLHGKSLANPRVQPTRMTKARALAINSPFFSLKFIAHDLILDAQSALKD</sequence>
<name>A0ABD0AE14_9LACO</name>
<dbReference type="Proteomes" id="UP001054884">
    <property type="component" value="Unassembled WGS sequence"/>
</dbReference>
<comment type="caution">
    <text evidence="1">The sequence shown here is derived from an EMBL/GenBank/DDBJ whole genome shotgun (WGS) entry which is preliminary data.</text>
</comment>
<dbReference type="AlphaFoldDB" id="A0ABD0AE14"/>
<accession>A0ABD0AE14</accession>